<keyword evidence="8" id="KW-1185">Reference proteome</keyword>
<dbReference type="Proteomes" id="UP000002710">
    <property type="component" value="Chromosome"/>
</dbReference>
<name>Q30ZZ1_OLEA2</name>
<dbReference type="PROSITE" id="PS01149">
    <property type="entry name" value="PSI_RSU"/>
    <property type="match status" value="1"/>
</dbReference>
<evidence type="ECO:0000313" key="7">
    <source>
        <dbReference type="EMBL" id="ABB38755.1"/>
    </source>
</evidence>
<evidence type="ECO:0000256" key="2">
    <source>
        <dbReference type="ARBA" id="ARBA00023235"/>
    </source>
</evidence>
<dbReference type="InterPro" id="IPR020103">
    <property type="entry name" value="PsdUridine_synth_cat_dom_sf"/>
</dbReference>
<dbReference type="PANTHER" id="PTHR47683:SF2">
    <property type="entry name" value="RNA-BINDING S4 DOMAIN-CONTAINING PROTEIN"/>
    <property type="match status" value="1"/>
</dbReference>
<keyword evidence="3" id="KW-0694">RNA-binding</keyword>
<dbReference type="SUPFAM" id="SSF55120">
    <property type="entry name" value="Pseudouridine synthase"/>
    <property type="match status" value="1"/>
</dbReference>
<dbReference type="Pfam" id="PF00849">
    <property type="entry name" value="PseudoU_synth_2"/>
    <property type="match status" value="1"/>
</dbReference>
<dbReference type="Gene3D" id="3.10.290.10">
    <property type="entry name" value="RNA-binding S4 domain"/>
    <property type="match status" value="1"/>
</dbReference>
<feature type="domain" description="RNA-binding S4" evidence="6">
    <location>
        <begin position="48"/>
        <end position="110"/>
    </location>
</feature>
<dbReference type="AlphaFoldDB" id="Q30ZZ1"/>
<dbReference type="Gene3D" id="3.30.70.580">
    <property type="entry name" value="Pseudouridine synthase I, catalytic domain, N-terminal subdomain"/>
    <property type="match status" value="1"/>
</dbReference>
<dbReference type="NCBIfam" id="TIGR00093">
    <property type="entry name" value="pseudouridine synthase"/>
    <property type="match status" value="1"/>
</dbReference>
<dbReference type="EMBL" id="CP000112">
    <property type="protein sequence ID" value="ABB38755.1"/>
    <property type="molecule type" value="Genomic_DNA"/>
</dbReference>
<dbReference type="SMART" id="SM00363">
    <property type="entry name" value="S4"/>
    <property type="match status" value="1"/>
</dbReference>
<gene>
    <name evidence="7" type="ordered locus">Dde_1958</name>
</gene>
<dbReference type="HOGENOM" id="CLU_024979_1_2_7"/>
<dbReference type="KEGG" id="dde:Dde_1958"/>
<dbReference type="EC" id="5.4.99.-" evidence="4"/>
<evidence type="ECO:0000256" key="1">
    <source>
        <dbReference type="ARBA" id="ARBA00008348"/>
    </source>
</evidence>
<dbReference type="FunFam" id="3.10.290.10:FF:000003">
    <property type="entry name" value="Pseudouridine synthase"/>
    <property type="match status" value="1"/>
</dbReference>
<protein>
    <recommendedName>
        <fullName evidence="4">Pseudouridine synthase</fullName>
        <ecNumber evidence="4">5.4.99.-</ecNumber>
    </recommendedName>
</protein>
<dbReference type="GO" id="GO:0003723">
    <property type="term" value="F:RNA binding"/>
    <property type="evidence" value="ECO:0007669"/>
    <property type="project" value="UniProtKB-KW"/>
</dbReference>
<dbReference type="GO" id="GO:0120159">
    <property type="term" value="F:rRNA pseudouridine synthase activity"/>
    <property type="evidence" value="ECO:0007669"/>
    <property type="project" value="UniProtKB-ARBA"/>
</dbReference>
<dbReference type="InterPro" id="IPR018496">
    <property type="entry name" value="PsdUridine_synth_RsuA/RluB_CS"/>
</dbReference>
<accession>Q30ZZ1</accession>
<dbReference type="GO" id="GO:0000455">
    <property type="term" value="P:enzyme-directed rRNA pseudouridine synthesis"/>
    <property type="evidence" value="ECO:0007669"/>
    <property type="project" value="UniProtKB-ARBA"/>
</dbReference>
<dbReference type="RefSeq" id="WP_011367870.1">
    <property type="nucleotide sequence ID" value="NC_007519.1"/>
</dbReference>
<dbReference type="eggNOG" id="COG1187">
    <property type="taxonomic scope" value="Bacteria"/>
</dbReference>
<feature type="region of interest" description="Disordered" evidence="5">
    <location>
        <begin position="1"/>
        <end position="27"/>
    </location>
</feature>
<sequence length="292" mass="32211">MTKKNDLVNKALARQKPARSGLSAPRTARSGALAQCNAPAGHEAEQSVRINKALADAGVCSRRAADELVAQGVVTVNGVVVDTPGVKVVPDRDELCVRGKKIFLKSSSSRSHTYLMMHKPVEVVTTVSDPEGRRTVIDILPPLHRKKRLFPVGRLDFFSEGLLLLTDDGVLTHRLTHPSWHLPKTYLVKVRGVVQDNDLQAMRKGMTLAEGEKLAPVEVEVLSRHHDWLLLEMTLFQGINRQIRRMCRDAGLTVLSLHRVRQGPLSLGELRTGEVRELTDSEIAALKASVDL</sequence>
<dbReference type="SUPFAM" id="SSF55174">
    <property type="entry name" value="Alpha-L RNA-binding motif"/>
    <property type="match status" value="1"/>
</dbReference>
<dbReference type="Gene3D" id="3.30.70.1560">
    <property type="entry name" value="Alpha-L RNA-binding motif"/>
    <property type="match status" value="1"/>
</dbReference>
<evidence type="ECO:0000256" key="4">
    <source>
        <dbReference type="RuleBase" id="RU003887"/>
    </source>
</evidence>
<dbReference type="STRING" id="207559.Dde_1958"/>
<dbReference type="Pfam" id="PF01479">
    <property type="entry name" value="S4"/>
    <property type="match status" value="1"/>
</dbReference>
<dbReference type="InterPro" id="IPR050343">
    <property type="entry name" value="RsuA_PseudoU_synthase"/>
</dbReference>
<dbReference type="InterPro" id="IPR036986">
    <property type="entry name" value="S4_RNA-bd_sf"/>
</dbReference>
<evidence type="ECO:0000259" key="6">
    <source>
        <dbReference type="SMART" id="SM00363"/>
    </source>
</evidence>
<evidence type="ECO:0000256" key="5">
    <source>
        <dbReference type="SAM" id="MobiDB-lite"/>
    </source>
</evidence>
<comment type="similarity">
    <text evidence="1 4">Belongs to the pseudouridine synthase RsuA family.</text>
</comment>
<organism evidence="7 8">
    <name type="scientific">Oleidesulfovibrio alaskensis (strain ATCC BAA-1058 / DSM 17464 / G20)</name>
    <name type="common">Desulfovibrio alaskensis</name>
    <dbReference type="NCBI Taxonomy" id="207559"/>
    <lineage>
        <taxon>Bacteria</taxon>
        <taxon>Pseudomonadati</taxon>
        <taxon>Thermodesulfobacteriota</taxon>
        <taxon>Desulfovibrionia</taxon>
        <taxon>Desulfovibrionales</taxon>
        <taxon>Desulfovibrionaceae</taxon>
        <taxon>Oleidesulfovibrio</taxon>
    </lineage>
</organism>
<evidence type="ECO:0000256" key="3">
    <source>
        <dbReference type="PROSITE-ProRule" id="PRU00182"/>
    </source>
</evidence>
<dbReference type="InterPro" id="IPR006145">
    <property type="entry name" value="PsdUridine_synth_RsuA/RluA"/>
</dbReference>
<dbReference type="InterPro" id="IPR020094">
    <property type="entry name" value="TruA/RsuA/RluB/E/F_N"/>
</dbReference>
<dbReference type="PROSITE" id="PS50889">
    <property type="entry name" value="S4"/>
    <property type="match status" value="1"/>
</dbReference>
<dbReference type="InterPro" id="IPR002942">
    <property type="entry name" value="S4_RNA-bd"/>
</dbReference>
<dbReference type="PANTHER" id="PTHR47683">
    <property type="entry name" value="PSEUDOURIDINE SYNTHASE FAMILY PROTEIN-RELATED"/>
    <property type="match status" value="1"/>
</dbReference>
<reference evidence="7 8" key="1">
    <citation type="journal article" date="2011" name="J. Bacteriol.">
        <title>Complete genome sequence and updated annotation of Desulfovibrio alaskensis G20.</title>
        <authorList>
            <person name="Hauser L.J."/>
            <person name="Land M.L."/>
            <person name="Brown S.D."/>
            <person name="Larimer F."/>
            <person name="Keller K.L."/>
            <person name="Rapp-Giles B.J."/>
            <person name="Price M.N."/>
            <person name="Lin M."/>
            <person name="Bruce D.C."/>
            <person name="Detter J.C."/>
            <person name="Tapia R."/>
            <person name="Han C.S."/>
            <person name="Goodwin L.A."/>
            <person name="Cheng J.F."/>
            <person name="Pitluck S."/>
            <person name="Copeland A."/>
            <person name="Lucas S."/>
            <person name="Nolan M."/>
            <person name="Lapidus A.L."/>
            <person name="Palumbo A.V."/>
            <person name="Wall J.D."/>
        </authorList>
    </citation>
    <scope>NUCLEOTIDE SEQUENCE [LARGE SCALE GENOMIC DNA]</scope>
    <source>
        <strain evidence="8">ATCC BAA 1058 / DSM 17464 / G20</strain>
    </source>
</reference>
<dbReference type="InterPro" id="IPR042092">
    <property type="entry name" value="PsdUridine_s_RsuA/RluB/E/F_cat"/>
</dbReference>
<dbReference type="CDD" id="cd02870">
    <property type="entry name" value="PseudoU_synth_RsuA_like"/>
    <property type="match status" value="1"/>
</dbReference>
<proteinExistence type="inferred from homology"/>
<keyword evidence="2 4" id="KW-0413">Isomerase</keyword>
<evidence type="ECO:0000313" key="8">
    <source>
        <dbReference type="Proteomes" id="UP000002710"/>
    </source>
</evidence>
<dbReference type="InterPro" id="IPR000748">
    <property type="entry name" value="PsdUridine_synth_RsuA/RluB/E/F"/>
</dbReference>